<protein>
    <submittedName>
        <fullName evidence="2">Paired domain-containing protein</fullName>
    </submittedName>
</protein>
<evidence type="ECO:0000313" key="1">
    <source>
        <dbReference type="Proteomes" id="UP000887580"/>
    </source>
</evidence>
<name>A0AC35G0B2_9BILA</name>
<evidence type="ECO:0000313" key="2">
    <source>
        <dbReference type="WBParaSite" id="PS1159_v2.g22706.t1"/>
    </source>
</evidence>
<reference evidence="2" key="1">
    <citation type="submission" date="2022-11" db="UniProtKB">
        <authorList>
            <consortium name="WormBaseParasite"/>
        </authorList>
    </citation>
    <scope>IDENTIFICATION</scope>
</reference>
<dbReference type="Proteomes" id="UP000887580">
    <property type="component" value="Unplaced"/>
</dbReference>
<proteinExistence type="predicted"/>
<organism evidence="1 2">
    <name type="scientific">Panagrolaimus sp. PS1159</name>
    <dbReference type="NCBI Taxonomy" id="55785"/>
    <lineage>
        <taxon>Eukaryota</taxon>
        <taxon>Metazoa</taxon>
        <taxon>Ecdysozoa</taxon>
        <taxon>Nematoda</taxon>
        <taxon>Chromadorea</taxon>
        <taxon>Rhabditida</taxon>
        <taxon>Tylenchina</taxon>
        <taxon>Panagrolaimomorpha</taxon>
        <taxon>Panagrolaimoidea</taxon>
        <taxon>Panagrolaimidae</taxon>
        <taxon>Panagrolaimus</taxon>
    </lineage>
</organism>
<sequence length="91" mass="9864">MENPMPFLGPSLIGQGKVNQLGGSYINGRPLSASIRRQIVDLFIQGYKPCNISRRLKVSHGAVSKILARFNETGSIQPGQIGGTARTRKTI</sequence>
<accession>A0AC35G0B2</accession>
<dbReference type="WBParaSite" id="PS1159_v2.g22706.t1">
    <property type="protein sequence ID" value="PS1159_v2.g22706.t1"/>
    <property type="gene ID" value="PS1159_v2.g22706"/>
</dbReference>